<dbReference type="InterPro" id="IPR027417">
    <property type="entry name" value="P-loop_NTPase"/>
</dbReference>
<dbReference type="InterPro" id="IPR003593">
    <property type="entry name" value="AAA+_ATPase"/>
</dbReference>
<accession>A0A644XVC9</accession>
<dbReference type="PANTHER" id="PTHR43553:SF21">
    <property type="entry name" value="ABC TRANSPORTER ATP-BINDING PROTEIN MA_1418-RELATED"/>
    <property type="match status" value="1"/>
</dbReference>
<dbReference type="CDD" id="cd03225">
    <property type="entry name" value="ABC_cobalt_CbiO_domain1"/>
    <property type="match status" value="1"/>
</dbReference>
<evidence type="ECO:0000313" key="10">
    <source>
        <dbReference type="EMBL" id="MPM19857.1"/>
    </source>
</evidence>
<keyword evidence="6 10" id="KW-0067">ATP-binding</keyword>
<keyword evidence="7" id="KW-1278">Translocase</keyword>
<dbReference type="SMART" id="SM00382">
    <property type="entry name" value="AAA"/>
    <property type="match status" value="1"/>
</dbReference>
<keyword evidence="3" id="KW-0813">Transport</keyword>
<evidence type="ECO:0000259" key="9">
    <source>
        <dbReference type="PROSITE" id="PS50893"/>
    </source>
</evidence>
<gene>
    <name evidence="10" type="primary">ecfA1_9</name>
    <name evidence="10" type="ORF">SDC9_66284</name>
</gene>
<dbReference type="PROSITE" id="PS00211">
    <property type="entry name" value="ABC_TRANSPORTER_1"/>
    <property type="match status" value="1"/>
</dbReference>
<dbReference type="GO" id="GO:0042626">
    <property type="term" value="F:ATPase-coupled transmembrane transporter activity"/>
    <property type="evidence" value="ECO:0007669"/>
    <property type="project" value="TreeGrafter"/>
</dbReference>
<dbReference type="InterPro" id="IPR003439">
    <property type="entry name" value="ABC_transporter-like_ATP-bd"/>
</dbReference>
<keyword evidence="4" id="KW-1003">Cell membrane</keyword>
<dbReference type="PANTHER" id="PTHR43553">
    <property type="entry name" value="HEAVY METAL TRANSPORTER"/>
    <property type="match status" value="1"/>
</dbReference>
<reference evidence="10" key="1">
    <citation type="submission" date="2019-08" db="EMBL/GenBank/DDBJ databases">
        <authorList>
            <person name="Kucharzyk K."/>
            <person name="Murdoch R.W."/>
            <person name="Higgins S."/>
            <person name="Loffler F."/>
        </authorList>
    </citation>
    <scope>NUCLEOTIDE SEQUENCE</scope>
</reference>
<dbReference type="InterPro" id="IPR017871">
    <property type="entry name" value="ABC_transporter-like_CS"/>
</dbReference>
<evidence type="ECO:0000256" key="8">
    <source>
        <dbReference type="ARBA" id="ARBA00023136"/>
    </source>
</evidence>
<dbReference type="FunFam" id="3.40.50.300:FF:000224">
    <property type="entry name" value="Energy-coupling factor transporter ATP-binding protein EcfA"/>
    <property type="match status" value="1"/>
</dbReference>
<sequence length="288" mass="32037">MQDTVIQFDNVSYHYPRAKKWALTKISVEIHKGEFIAVMGENGAGKTTFCQCINGTVPNYHEGVMKGTVKTLGYDTQACSFTDLADKIGMVLDDPEAQLFTTSVRNEVAFGAENLCVPKDEILRRIDWALGIVGLQEYIDQPPTALSGGQKQRLAIATNLAMTPSILVLDEPTSQLDPVGTRDVFEVIRELREKEDMTIVLATHKSEEIAEFADKVLVLKEGRVVAFDEPHVIFNNAELMRSCSIRPPQVSELAVYLRERGQEIGAKPILMQDAFDAVTGWYRGEAKK</sequence>
<evidence type="ECO:0000256" key="5">
    <source>
        <dbReference type="ARBA" id="ARBA00022741"/>
    </source>
</evidence>
<evidence type="ECO:0000256" key="7">
    <source>
        <dbReference type="ARBA" id="ARBA00022967"/>
    </source>
</evidence>
<dbReference type="PROSITE" id="PS50893">
    <property type="entry name" value="ABC_TRANSPORTER_2"/>
    <property type="match status" value="1"/>
</dbReference>
<dbReference type="InterPro" id="IPR015856">
    <property type="entry name" value="ABC_transpr_CbiO/EcfA_su"/>
</dbReference>
<comment type="caution">
    <text evidence="10">The sequence shown here is derived from an EMBL/GenBank/DDBJ whole genome shotgun (WGS) entry which is preliminary data.</text>
</comment>
<keyword evidence="10" id="KW-0378">Hydrolase</keyword>
<dbReference type="EMBL" id="VSSQ01003257">
    <property type="protein sequence ID" value="MPM19857.1"/>
    <property type="molecule type" value="Genomic_DNA"/>
</dbReference>
<dbReference type="SUPFAM" id="SSF52540">
    <property type="entry name" value="P-loop containing nucleoside triphosphate hydrolases"/>
    <property type="match status" value="1"/>
</dbReference>
<feature type="domain" description="ABC transporter" evidence="9">
    <location>
        <begin position="6"/>
        <end position="246"/>
    </location>
</feature>
<dbReference type="GO" id="GO:0043190">
    <property type="term" value="C:ATP-binding cassette (ABC) transporter complex"/>
    <property type="evidence" value="ECO:0007669"/>
    <property type="project" value="TreeGrafter"/>
</dbReference>
<evidence type="ECO:0000256" key="6">
    <source>
        <dbReference type="ARBA" id="ARBA00022840"/>
    </source>
</evidence>
<evidence type="ECO:0000256" key="4">
    <source>
        <dbReference type="ARBA" id="ARBA00022475"/>
    </source>
</evidence>
<protein>
    <submittedName>
        <fullName evidence="10">Energy-coupling factor transporter ATP-binding protein EcfA1</fullName>
        <ecNumber evidence="10">3.6.3.-</ecNumber>
    </submittedName>
</protein>
<evidence type="ECO:0000256" key="1">
    <source>
        <dbReference type="ARBA" id="ARBA00004236"/>
    </source>
</evidence>
<dbReference type="EC" id="3.6.3.-" evidence="10"/>
<dbReference type="Pfam" id="PF00005">
    <property type="entry name" value="ABC_tran"/>
    <property type="match status" value="1"/>
</dbReference>
<dbReference type="Gene3D" id="3.40.50.300">
    <property type="entry name" value="P-loop containing nucleotide triphosphate hydrolases"/>
    <property type="match status" value="1"/>
</dbReference>
<keyword evidence="8" id="KW-0472">Membrane</keyword>
<comment type="similarity">
    <text evidence="2">Belongs to the ABC transporter superfamily.</text>
</comment>
<evidence type="ECO:0000256" key="3">
    <source>
        <dbReference type="ARBA" id="ARBA00022448"/>
    </source>
</evidence>
<dbReference type="GO" id="GO:0005524">
    <property type="term" value="F:ATP binding"/>
    <property type="evidence" value="ECO:0007669"/>
    <property type="project" value="UniProtKB-KW"/>
</dbReference>
<organism evidence="10">
    <name type="scientific">bioreactor metagenome</name>
    <dbReference type="NCBI Taxonomy" id="1076179"/>
    <lineage>
        <taxon>unclassified sequences</taxon>
        <taxon>metagenomes</taxon>
        <taxon>ecological metagenomes</taxon>
    </lineage>
</organism>
<dbReference type="InterPro" id="IPR050095">
    <property type="entry name" value="ECF_ABC_transporter_ATP-bd"/>
</dbReference>
<dbReference type="GO" id="GO:0016887">
    <property type="term" value="F:ATP hydrolysis activity"/>
    <property type="evidence" value="ECO:0007669"/>
    <property type="project" value="InterPro"/>
</dbReference>
<dbReference type="AlphaFoldDB" id="A0A644XVC9"/>
<name>A0A644XVC9_9ZZZZ</name>
<comment type="subcellular location">
    <subcellularLocation>
        <location evidence="1">Cell membrane</location>
    </subcellularLocation>
</comment>
<proteinExistence type="inferred from homology"/>
<evidence type="ECO:0000256" key="2">
    <source>
        <dbReference type="ARBA" id="ARBA00005417"/>
    </source>
</evidence>
<keyword evidence="5" id="KW-0547">Nucleotide-binding</keyword>